<dbReference type="Proteomes" id="UP000011668">
    <property type="component" value="Unassembled WGS sequence"/>
</dbReference>
<keyword evidence="3" id="KW-1185">Reference proteome</keyword>
<feature type="region of interest" description="Disordered" evidence="1">
    <location>
        <begin position="1"/>
        <end position="27"/>
    </location>
</feature>
<reference evidence="2 3" key="1">
    <citation type="journal article" date="2013" name="Nat. Commun.">
        <title>The evolution and pathogenic mechanisms of the rice sheath blight pathogen.</title>
        <authorList>
            <person name="Zheng A."/>
            <person name="Lin R."/>
            <person name="Xu L."/>
            <person name="Qin P."/>
            <person name="Tang C."/>
            <person name="Ai P."/>
            <person name="Zhang D."/>
            <person name="Liu Y."/>
            <person name="Sun Z."/>
            <person name="Feng H."/>
            <person name="Wang Y."/>
            <person name="Chen Y."/>
            <person name="Liang X."/>
            <person name="Fu R."/>
            <person name="Li Q."/>
            <person name="Zhang J."/>
            <person name="Yu X."/>
            <person name="Xie Z."/>
            <person name="Ding L."/>
            <person name="Guan P."/>
            <person name="Tang J."/>
            <person name="Liang Y."/>
            <person name="Wang S."/>
            <person name="Deng Q."/>
            <person name="Li S."/>
            <person name="Zhu J."/>
            <person name="Wang L."/>
            <person name="Liu H."/>
            <person name="Li P."/>
        </authorList>
    </citation>
    <scope>NUCLEOTIDE SEQUENCE [LARGE SCALE GENOMIC DNA]</scope>
    <source>
        <strain evidence="3">AG-1 IA</strain>
    </source>
</reference>
<proteinExistence type="predicted"/>
<organism evidence="2 3">
    <name type="scientific">Thanatephorus cucumeris (strain AG1-IA)</name>
    <name type="common">Rice sheath blight fungus</name>
    <name type="synonym">Rhizoctonia solani</name>
    <dbReference type="NCBI Taxonomy" id="983506"/>
    <lineage>
        <taxon>Eukaryota</taxon>
        <taxon>Fungi</taxon>
        <taxon>Dikarya</taxon>
        <taxon>Basidiomycota</taxon>
        <taxon>Agaricomycotina</taxon>
        <taxon>Agaricomycetes</taxon>
        <taxon>Cantharellales</taxon>
        <taxon>Ceratobasidiaceae</taxon>
        <taxon>Rhizoctonia</taxon>
        <taxon>Rhizoctonia solani AG-1</taxon>
    </lineage>
</organism>
<sequence length="127" mass="13675">MSHTANGKPQPEELPEPQPGAGDVSNVDFNTEIATLGGAWAALAEESEYGWPAQFNVPAGFKGLATPEKNPMAMALSHEEVVVGTADGTIYVMSFVGYQYKASKENLLEGLTLEEIEEDQDQEEGEE</sequence>
<name>L8WXP4_THACA</name>
<gene>
    <name evidence="2" type="ORF">AG1IA_04372</name>
</gene>
<protein>
    <submittedName>
        <fullName evidence="2">Uncharacterized protein</fullName>
    </submittedName>
</protein>
<accession>L8WXP4</accession>
<dbReference type="HOGENOM" id="CLU_1971967_0_0_1"/>
<dbReference type="STRING" id="983506.L8WXP4"/>
<evidence type="ECO:0000256" key="1">
    <source>
        <dbReference type="SAM" id="MobiDB-lite"/>
    </source>
</evidence>
<dbReference type="EMBL" id="AFRT01001030">
    <property type="protein sequence ID" value="ELU41597.1"/>
    <property type="molecule type" value="Genomic_DNA"/>
</dbReference>
<evidence type="ECO:0000313" key="2">
    <source>
        <dbReference type="EMBL" id="ELU41597.1"/>
    </source>
</evidence>
<evidence type="ECO:0000313" key="3">
    <source>
        <dbReference type="Proteomes" id="UP000011668"/>
    </source>
</evidence>
<dbReference type="OrthoDB" id="1065058at2759"/>
<comment type="caution">
    <text evidence="2">The sequence shown here is derived from an EMBL/GenBank/DDBJ whole genome shotgun (WGS) entry which is preliminary data.</text>
</comment>
<dbReference type="AlphaFoldDB" id="L8WXP4"/>